<dbReference type="RefSeq" id="WP_006097181.1">
    <property type="nucleotide sequence ID" value="NZ_CP007625.1"/>
</dbReference>
<protein>
    <submittedName>
        <fullName evidence="2">Uncharacterized protein</fullName>
    </submittedName>
</protein>
<dbReference type="AlphaFoldDB" id="A0A2C4ZR72"/>
<comment type="caution">
    <text evidence="2">The sequence shown here is derived from an EMBL/GenBank/DDBJ whole genome shotgun (WGS) entry which is preliminary data.</text>
</comment>
<feature type="coiled-coil region" evidence="1">
    <location>
        <begin position="20"/>
        <end position="47"/>
    </location>
</feature>
<dbReference type="EMBL" id="VLYX01000057">
    <property type="protein sequence ID" value="MDR4329287.1"/>
    <property type="molecule type" value="Genomic_DNA"/>
</dbReference>
<proteinExistence type="predicted"/>
<evidence type="ECO:0000256" key="1">
    <source>
        <dbReference type="SAM" id="Coils"/>
    </source>
</evidence>
<evidence type="ECO:0000313" key="5">
    <source>
        <dbReference type="Proteomes" id="UP001248134"/>
    </source>
</evidence>
<evidence type="ECO:0000313" key="3">
    <source>
        <dbReference type="EMBL" id="PHE87142.1"/>
    </source>
</evidence>
<organism evidence="2 5">
    <name type="scientific">Bacillus pseudomycoides</name>
    <dbReference type="NCBI Taxonomy" id="64104"/>
    <lineage>
        <taxon>Bacteria</taxon>
        <taxon>Bacillati</taxon>
        <taxon>Bacillota</taxon>
        <taxon>Bacilli</taxon>
        <taxon>Bacillales</taxon>
        <taxon>Bacillaceae</taxon>
        <taxon>Bacillus</taxon>
        <taxon>Bacillus cereus group</taxon>
    </lineage>
</organism>
<reference evidence="3 4" key="1">
    <citation type="submission" date="2017-09" db="EMBL/GenBank/DDBJ databases">
        <title>Large-scale bioinformatics analysis of Bacillus genomes uncovers conserved roles of natural products in bacterial physiology.</title>
        <authorList>
            <consortium name="Agbiome Team Llc"/>
            <person name="Bleich R.M."/>
            <person name="Grubbs K.J."/>
            <person name="Santa Maria K.C."/>
            <person name="Allen S.E."/>
            <person name="Farag S."/>
            <person name="Shank E.A."/>
            <person name="Bowers A."/>
        </authorList>
    </citation>
    <scope>NUCLEOTIDE SEQUENCE [LARGE SCALE GENOMIC DNA]</scope>
    <source>
        <strain evidence="3 4">AFS037265</strain>
    </source>
</reference>
<reference evidence="2" key="2">
    <citation type="submission" date="2019-07" db="EMBL/GenBank/DDBJ databases">
        <title>Phylogenomic Reclassification of ATCC Bacillus Strains and Various Taxa within the Genus Bacillus.</title>
        <authorList>
            <person name="Riojas M.A."/>
            <person name="Frank A.M."/>
            <person name="Fenn S.L."/>
            <person name="King S.P."/>
            <person name="Brower S.M."/>
            <person name="Hazbon M.H."/>
        </authorList>
    </citation>
    <scope>NUCLEOTIDE SEQUENCE</scope>
    <source>
        <strain evidence="2">NR-12239</strain>
    </source>
</reference>
<keyword evidence="1" id="KW-0175">Coiled coil</keyword>
<dbReference type="Proteomes" id="UP001248134">
    <property type="component" value="Unassembled WGS sequence"/>
</dbReference>
<dbReference type="EMBL" id="NUTL01000172">
    <property type="protein sequence ID" value="PHE87142.1"/>
    <property type="molecule type" value="Genomic_DNA"/>
</dbReference>
<sequence length="127" mass="14425">MIDFIGEIQKIEKEIEKAVKDLAGNVVDELQAAKKHLEREAQRTFLETEVSLKADSIITKQKNDIQKNKESFHDVCKSLTEQGIVLDKSFESKTGSAVKKTLHDHLNQIRNEIISVQYDLIDSCGKK</sequence>
<dbReference type="GeneID" id="34215642"/>
<evidence type="ECO:0000313" key="4">
    <source>
        <dbReference type="Proteomes" id="UP000221918"/>
    </source>
</evidence>
<accession>A0A2C4ZR72</accession>
<name>A0A2C4ZR72_9BACI</name>
<dbReference type="Proteomes" id="UP000221918">
    <property type="component" value="Unassembled WGS sequence"/>
</dbReference>
<evidence type="ECO:0000313" key="2">
    <source>
        <dbReference type="EMBL" id="MDR4329287.1"/>
    </source>
</evidence>
<gene>
    <name evidence="3" type="ORF">COF81_27465</name>
    <name evidence="2" type="ORF">FOS08_26520</name>
</gene>
<dbReference type="KEGG" id="bmyc:DJ92_5645"/>